<comment type="caution">
    <text evidence="1">The sequence shown here is derived from an EMBL/GenBank/DDBJ whole genome shotgun (WGS) entry which is preliminary data.</text>
</comment>
<proteinExistence type="predicted"/>
<dbReference type="PIRSF" id="PIRSF008502">
    <property type="entry name" value="UCP008502"/>
    <property type="match status" value="1"/>
</dbReference>
<protein>
    <submittedName>
        <fullName evidence="1">DUF1697 domain-containing protein</fullName>
    </submittedName>
</protein>
<keyword evidence="2" id="KW-1185">Reference proteome</keyword>
<dbReference type="RefSeq" id="WP_380902355.1">
    <property type="nucleotide sequence ID" value="NZ_JBHUEG010000007.1"/>
</dbReference>
<organism evidence="1 2">
    <name type="scientific">Sphingobacterium suaedae</name>
    <dbReference type="NCBI Taxonomy" id="1686402"/>
    <lineage>
        <taxon>Bacteria</taxon>
        <taxon>Pseudomonadati</taxon>
        <taxon>Bacteroidota</taxon>
        <taxon>Sphingobacteriia</taxon>
        <taxon>Sphingobacteriales</taxon>
        <taxon>Sphingobacteriaceae</taxon>
        <taxon>Sphingobacterium</taxon>
    </lineage>
</organism>
<dbReference type="Gene3D" id="3.30.70.1280">
    <property type="entry name" value="SP0830-like domains"/>
    <property type="match status" value="1"/>
</dbReference>
<evidence type="ECO:0000313" key="2">
    <source>
        <dbReference type="Proteomes" id="UP001597545"/>
    </source>
</evidence>
<dbReference type="SUPFAM" id="SSF160379">
    <property type="entry name" value="SP0830-like"/>
    <property type="match status" value="1"/>
</dbReference>
<sequence length="181" mass="20634">MNKQNNFIILLRAVNVSGKNSIKMEELRSALTKEGFSDVRTYIQSGNILLHATAGAEEVKERVHKVLIDRFELHVDVFVLNSKQVEQAIAGIPRKKDLAPNRLFIMILDQSPQTGYIAALQQVDHGQEWFHIQDRMVYFYLPEGAAKAKMSNNYFERKLKVVGTGRNLNTYRKLLALSTNS</sequence>
<name>A0ABW5KFL5_9SPHI</name>
<gene>
    <name evidence="1" type="ORF">ACFSR5_07685</name>
</gene>
<dbReference type="InterPro" id="IPR012545">
    <property type="entry name" value="DUF1697"/>
</dbReference>
<accession>A0ABW5KFL5</accession>
<dbReference type="PANTHER" id="PTHR36439">
    <property type="entry name" value="BLL4334 PROTEIN"/>
    <property type="match status" value="1"/>
</dbReference>
<dbReference type="Proteomes" id="UP001597545">
    <property type="component" value="Unassembled WGS sequence"/>
</dbReference>
<dbReference type="Pfam" id="PF08002">
    <property type="entry name" value="DUF1697"/>
    <property type="match status" value="1"/>
</dbReference>
<evidence type="ECO:0000313" key="1">
    <source>
        <dbReference type="EMBL" id="MFD2547522.1"/>
    </source>
</evidence>
<dbReference type="PANTHER" id="PTHR36439:SF1">
    <property type="entry name" value="DUF1697 DOMAIN-CONTAINING PROTEIN"/>
    <property type="match status" value="1"/>
</dbReference>
<dbReference type="EMBL" id="JBHULR010000003">
    <property type="protein sequence ID" value="MFD2547522.1"/>
    <property type="molecule type" value="Genomic_DNA"/>
</dbReference>
<reference evidence="2" key="1">
    <citation type="journal article" date="2019" name="Int. J. Syst. Evol. Microbiol.">
        <title>The Global Catalogue of Microorganisms (GCM) 10K type strain sequencing project: providing services to taxonomists for standard genome sequencing and annotation.</title>
        <authorList>
            <consortium name="The Broad Institute Genomics Platform"/>
            <consortium name="The Broad Institute Genome Sequencing Center for Infectious Disease"/>
            <person name="Wu L."/>
            <person name="Ma J."/>
        </authorList>
    </citation>
    <scope>NUCLEOTIDE SEQUENCE [LARGE SCALE GENOMIC DNA]</scope>
    <source>
        <strain evidence="2">KCTC 42662</strain>
    </source>
</reference>